<keyword evidence="1" id="KW-0732">Signal</keyword>
<keyword evidence="3" id="KW-1185">Reference proteome</keyword>
<dbReference type="AlphaFoldDB" id="A0A1M5RHP1"/>
<evidence type="ECO:0000313" key="3">
    <source>
        <dbReference type="Proteomes" id="UP000184268"/>
    </source>
</evidence>
<sequence length="208" mass="23248">MKKCILALTTAALLSAPALAAPDVNMSIKSGNFQFGVNAVTHLGKVKNGVQKSENTPYRLFDCEAYFTKSFRVKNSGSQWRSYRLDIIDQFPSFALAAEYLPHMNNGNSTGQKIIYSNNNGHINYGTLQNVIVDALDAAYDAADEDFPTSTEGYFGSEQPADGIKLNLRCKWENFLEQDYSSNKKKTWSVSIFDIKGTPIDYRQPMEE</sequence>
<accession>A0A1M5RHP1</accession>
<dbReference type="RefSeq" id="WP_067657350.1">
    <property type="nucleotide sequence ID" value="NZ_FQXG01000002.1"/>
</dbReference>
<reference evidence="2 3" key="1">
    <citation type="submission" date="2016-11" db="EMBL/GenBank/DDBJ databases">
        <authorList>
            <person name="Jaros S."/>
            <person name="Januszkiewicz K."/>
            <person name="Wedrychowicz H."/>
        </authorList>
    </citation>
    <scope>NUCLEOTIDE SEQUENCE [LARGE SCALE GENOMIC DNA]</scope>
    <source>
        <strain evidence="2 3">DSM 16917</strain>
    </source>
</reference>
<evidence type="ECO:0000313" key="2">
    <source>
        <dbReference type="EMBL" id="SHH25718.1"/>
    </source>
</evidence>
<organism evidence="2 3">
    <name type="scientific">Ferrimonas marina</name>
    <dbReference type="NCBI Taxonomy" id="299255"/>
    <lineage>
        <taxon>Bacteria</taxon>
        <taxon>Pseudomonadati</taxon>
        <taxon>Pseudomonadota</taxon>
        <taxon>Gammaproteobacteria</taxon>
        <taxon>Alteromonadales</taxon>
        <taxon>Ferrimonadaceae</taxon>
        <taxon>Ferrimonas</taxon>
    </lineage>
</organism>
<gene>
    <name evidence="2" type="ORF">SAMN02745129_1625</name>
</gene>
<protein>
    <submittedName>
        <fullName evidence="2">Uncharacterized protein</fullName>
    </submittedName>
</protein>
<feature type="signal peptide" evidence="1">
    <location>
        <begin position="1"/>
        <end position="20"/>
    </location>
</feature>
<dbReference type="Proteomes" id="UP000184268">
    <property type="component" value="Unassembled WGS sequence"/>
</dbReference>
<proteinExistence type="predicted"/>
<feature type="chain" id="PRO_5009913464" evidence="1">
    <location>
        <begin position="21"/>
        <end position="208"/>
    </location>
</feature>
<name>A0A1M5RHP1_9GAMM</name>
<dbReference type="EMBL" id="FQXG01000002">
    <property type="protein sequence ID" value="SHH25718.1"/>
    <property type="molecule type" value="Genomic_DNA"/>
</dbReference>
<evidence type="ECO:0000256" key="1">
    <source>
        <dbReference type="SAM" id="SignalP"/>
    </source>
</evidence>